<dbReference type="Proteomes" id="UP000177349">
    <property type="component" value="Unassembled WGS sequence"/>
</dbReference>
<dbReference type="PRINTS" id="PR00812">
    <property type="entry name" value="BCTERIALGSPF"/>
</dbReference>
<dbReference type="GO" id="GO:0005886">
    <property type="term" value="C:plasma membrane"/>
    <property type="evidence" value="ECO:0007669"/>
    <property type="project" value="UniProtKB-SubCell"/>
</dbReference>
<evidence type="ECO:0000256" key="5">
    <source>
        <dbReference type="ARBA" id="ARBA00022692"/>
    </source>
</evidence>
<organism evidence="10 11">
    <name type="scientific">Candidatus Komeilibacteria bacterium RIFCSPLOWO2_01_FULL_53_11</name>
    <dbReference type="NCBI Taxonomy" id="1798552"/>
    <lineage>
        <taxon>Bacteria</taxon>
        <taxon>Candidatus Komeiliibacteriota</taxon>
    </lineage>
</organism>
<keyword evidence="5 8" id="KW-0812">Transmembrane</keyword>
<comment type="caution">
    <text evidence="10">The sequence shown here is derived from an EMBL/GenBank/DDBJ whole genome shotgun (WGS) entry which is preliminary data.</text>
</comment>
<gene>
    <name evidence="10" type="ORF">A3B31_02600</name>
</gene>
<protein>
    <recommendedName>
        <fullName evidence="9">Type II secretion system protein GspF domain-containing protein</fullName>
    </recommendedName>
</protein>
<keyword evidence="6 8" id="KW-1133">Transmembrane helix</keyword>
<dbReference type="PANTHER" id="PTHR30012:SF0">
    <property type="entry name" value="TYPE II SECRETION SYSTEM PROTEIN F-RELATED"/>
    <property type="match status" value="1"/>
</dbReference>
<evidence type="ECO:0000256" key="1">
    <source>
        <dbReference type="ARBA" id="ARBA00004429"/>
    </source>
</evidence>
<feature type="transmembrane region" description="Helical" evidence="8">
    <location>
        <begin position="373"/>
        <end position="394"/>
    </location>
</feature>
<feature type="transmembrane region" description="Helical" evidence="8">
    <location>
        <begin position="166"/>
        <end position="188"/>
    </location>
</feature>
<dbReference type="PANTHER" id="PTHR30012">
    <property type="entry name" value="GENERAL SECRETION PATHWAY PROTEIN"/>
    <property type="match status" value="1"/>
</dbReference>
<name>A0A1G2BQ59_9BACT</name>
<accession>A0A1G2BQ59</accession>
<keyword evidence="3" id="KW-1003">Cell membrane</keyword>
<evidence type="ECO:0000313" key="11">
    <source>
        <dbReference type="Proteomes" id="UP000177349"/>
    </source>
</evidence>
<dbReference type="EMBL" id="MHKN01000059">
    <property type="protein sequence ID" value="OGY90709.1"/>
    <property type="molecule type" value="Genomic_DNA"/>
</dbReference>
<feature type="domain" description="Type II secretion system protein GspF" evidence="9">
    <location>
        <begin position="269"/>
        <end position="392"/>
    </location>
</feature>
<evidence type="ECO:0000256" key="4">
    <source>
        <dbReference type="ARBA" id="ARBA00022519"/>
    </source>
</evidence>
<evidence type="ECO:0000256" key="8">
    <source>
        <dbReference type="SAM" id="Phobius"/>
    </source>
</evidence>
<evidence type="ECO:0000313" key="10">
    <source>
        <dbReference type="EMBL" id="OGY90709.1"/>
    </source>
</evidence>
<comment type="similarity">
    <text evidence="2">Belongs to the GSP F family.</text>
</comment>
<evidence type="ECO:0000256" key="7">
    <source>
        <dbReference type="ARBA" id="ARBA00023136"/>
    </source>
</evidence>
<feature type="domain" description="Type II secretion system protein GspF" evidence="9">
    <location>
        <begin position="67"/>
        <end position="189"/>
    </location>
</feature>
<evidence type="ECO:0000256" key="6">
    <source>
        <dbReference type="ARBA" id="ARBA00022989"/>
    </source>
</evidence>
<dbReference type="FunFam" id="1.20.81.30:FF:000001">
    <property type="entry name" value="Type II secretion system protein F"/>
    <property type="match status" value="1"/>
</dbReference>
<dbReference type="InterPro" id="IPR018076">
    <property type="entry name" value="T2SS_GspF_dom"/>
</dbReference>
<feature type="transmembrane region" description="Helical" evidence="8">
    <location>
        <begin position="219"/>
        <end position="237"/>
    </location>
</feature>
<reference evidence="10 11" key="1">
    <citation type="journal article" date="2016" name="Nat. Commun.">
        <title>Thousands of microbial genomes shed light on interconnected biogeochemical processes in an aquifer system.</title>
        <authorList>
            <person name="Anantharaman K."/>
            <person name="Brown C.T."/>
            <person name="Hug L.A."/>
            <person name="Sharon I."/>
            <person name="Castelle C.J."/>
            <person name="Probst A.J."/>
            <person name="Thomas B.C."/>
            <person name="Singh A."/>
            <person name="Wilkins M.J."/>
            <person name="Karaoz U."/>
            <person name="Brodie E.L."/>
            <person name="Williams K.H."/>
            <person name="Hubbard S.S."/>
            <person name="Banfield J.F."/>
        </authorList>
    </citation>
    <scope>NUCLEOTIDE SEQUENCE [LARGE SCALE GENOMIC DNA]</scope>
</reference>
<evidence type="ECO:0000259" key="9">
    <source>
        <dbReference type="Pfam" id="PF00482"/>
    </source>
</evidence>
<keyword evidence="7 8" id="KW-0472">Membrane</keyword>
<proteinExistence type="inferred from homology"/>
<dbReference type="Gene3D" id="1.20.81.30">
    <property type="entry name" value="Type II secretion system (T2SS), domain F"/>
    <property type="match status" value="2"/>
</dbReference>
<dbReference type="AlphaFoldDB" id="A0A1G2BQ59"/>
<comment type="subcellular location">
    <subcellularLocation>
        <location evidence="1">Cell inner membrane</location>
        <topology evidence="1">Multi-pass membrane protein</topology>
    </subcellularLocation>
</comment>
<evidence type="ECO:0000256" key="2">
    <source>
        <dbReference type="ARBA" id="ARBA00005745"/>
    </source>
</evidence>
<dbReference type="InterPro" id="IPR042094">
    <property type="entry name" value="T2SS_GspF_sf"/>
</dbReference>
<evidence type="ECO:0000256" key="3">
    <source>
        <dbReference type="ARBA" id="ARBA00022475"/>
    </source>
</evidence>
<sequence>MIFRYQVLDQKQKLYQGTLEADTMRGARLSLMQQGYDVLVLESVKQRYVKWSFASVGVVSLKEKMLFVKHLSLMIKSGMVLDESLEALYDQSRGRMKAILARVLEMVRKGNLLSDGLGLYPYTFNEFFVNMIRVGEESGSMEENLINLAVKLKKDHDLRSKIRSALMYPTIVLFALAGLGITLSILILPKLLVFFNSLTVDIPTATKIFIKVAELIEGYWFMGGLAFLVLLIAIAVMNKLQQTKAVIHFIVLNLPIARSFSKTSNLSNFCRSMNLMLKGGMTIDEALDIMTRALNNVLYQRHIKAILEHVKKGNTVSEALQRFPRFFPPIVTKMIRVGEVSGNLSDTFEYLAQFFEDELDNYSKNLSTLLEPVLLIFIGIIVGFIAMAIISPVYQLTGGIAR</sequence>
<dbReference type="InterPro" id="IPR003004">
    <property type="entry name" value="GspF/PilC"/>
</dbReference>
<keyword evidence="4" id="KW-0997">Cell inner membrane</keyword>
<dbReference type="Pfam" id="PF00482">
    <property type="entry name" value="T2SSF"/>
    <property type="match status" value="2"/>
</dbReference>